<keyword evidence="9" id="KW-1185">Reference proteome</keyword>
<gene>
    <name evidence="8" type="ORF">CHH28_09165</name>
</gene>
<evidence type="ECO:0000256" key="1">
    <source>
        <dbReference type="ARBA" id="ARBA00004651"/>
    </source>
</evidence>
<dbReference type="GO" id="GO:0005886">
    <property type="term" value="C:plasma membrane"/>
    <property type="evidence" value="ECO:0007669"/>
    <property type="project" value="UniProtKB-SubCell"/>
</dbReference>
<evidence type="ECO:0000256" key="6">
    <source>
        <dbReference type="SAM" id="Phobius"/>
    </source>
</evidence>
<evidence type="ECO:0000313" key="8">
    <source>
        <dbReference type="EMBL" id="ASP38839.1"/>
    </source>
</evidence>
<dbReference type="Proteomes" id="UP000202440">
    <property type="component" value="Chromosome"/>
</dbReference>
<dbReference type="InterPro" id="IPR018076">
    <property type="entry name" value="T2SS_GspF_dom"/>
</dbReference>
<dbReference type="PANTHER" id="PTHR35007">
    <property type="entry name" value="INTEGRAL MEMBRANE PROTEIN-RELATED"/>
    <property type="match status" value="1"/>
</dbReference>
<organism evidence="8 9">
    <name type="scientific">Bacterioplanes sanyensis</name>
    <dbReference type="NCBI Taxonomy" id="1249553"/>
    <lineage>
        <taxon>Bacteria</taxon>
        <taxon>Pseudomonadati</taxon>
        <taxon>Pseudomonadota</taxon>
        <taxon>Gammaproteobacteria</taxon>
        <taxon>Oceanospirillales</taxon>
        <taxon>Oceanospirillaceae</taxon>
        <taxon>Bacterioplanes</taxon>
    </lineage>
</organism>
<feature type="transmembrane region" description="Helical" evidence="6">
    <location>
        <begin position="66"/>
        <end position="87"/>
    </location>
</feature>
<dbReference type="RefSeq" id="WP_094060025.1">
    <property type="nucleotide sequence ID" value="NZ_CP022530.1"/>
</dbReference>
<feature type="domain" description="Type II secretion system protein GspF" evidence="7">
    <location>
        <begin position="133"/>
        <end position="260"/>
    </location>
</feature>
<name>A0A222FJB7_9GAMM</name>
<evidence type="ECO:0000259" key="7">
    <source>
        <dbReference type="Pfam" id="PF00482"/>
    </source>
</evidence>
<accession>A0A222FJB7</accession>
<keyword evidence="4 6" id="KW-1133">Transmembrane helix</keyword>
<evidence type="ECO:0000256" key="4">
    <source>
        <dbReference type="ARBA" id="ARBA00022989"/>
    </source>
</evidence>
<dbReference type="AlphaFoldDB" id="A0A222FJB7"/>
<keyword evidence="2" id="KW-1003">Cell membrane</keyword>
<evidence type="ECO:0000313" key="9">
    <source>
        <dbReference type="Proteomes" id="UP000202440"/>
    </source>
</evidence>
<dbReference type="OrthoDB" id="9810662at2"/>
<evidence type="ECO:0000256" key="5">
    <source>
        <dbReference type="ARBA" id="ARBA00023136"/>
    </source>
</evidence>
<protein>
    <recommendedName>
        <fullName evidence="7">Type II secretion system protein GspF domain-containing protein</fullName>
    </recommendedName>
</protein>
<comment type="subcellular location">
    <subcellularLocation>
        <location evidence="1">Cell membrane</location>
        <topology evidence="1">Multi-pass membrane protein</topology>
    </subcellularLocation>
</comment>
<evidence type="ECO:0000256" key="3">
    <source>
        <dbReference type="ARBA" id="ARBA00022692"/>
    </source>
</evidence>
<dbReference type="Pfam" id="PF00482">
    <property type="entry name" value="T2SSF"/>
    <property type="match status" value="1"/>
</dbReference>
<feature type="transmembrane region" description="Helical" evidence="6">
    <location>
        <begin position="6"/>
        <end position="22"/>
    </location>
</feature>
<dbReference type="EMBL" id="CP022530">
    <property type="protein sequence ID" value="ASP38839.1"/>
    <property type="molecule type" value="Genomic_DNA"/>
</dbReference>
<feature type="transmembrane region" description="Helical" evidence="6">
    <location>
        <begin position="246"/>
        <end position="269"/>
    </location>
</feature>
<keyword evidence="3 6" id="KW-0812">Transmembrane</keyword>
<evidence type="ECO:0000256" key="2">
    <source>
        <dbReference type="ARBA" id="ARBA00022475"/>
    </source>
</evidence>
<dbReference type="KEGG" id="bsan:CHH28_09165"/>
<keyword evidence="5 6" id="KW-0472">Membrane</keyword>
<dbReference type="PANTHER" id="PTHR35007:SF2">
    <property type="entry name" value="PILUS ASSEMBLE PROTEIN"/>
    <property type="match status" value="1"/>
</dbReference>
<reference evidence="8 9" key="1">
    <citation type="submission" date="2017-07" db="EMBL/GenBank/DDBJ databases">
        <title>Annotated genome sequence of Bacterioplanes sanyensis isolated from Red Sea.</title>
        <authorList>
            <person name="Rehman Z.U."/>
        </authorList>
    </citation>
    <scope>NUCLEOTIDE SEQUENCE [LARGE SCALE GENOMIC DNA]</scope>
    <source>
        <strain evidence="8 9">NV9</strain>
    </source>
</reference>
<sequence>MSWSTALFAVAVVLFGWAGWRQQRRQRWLRRLQPWQPDAAAAPWWQWPLPAAMQQHAQVAALSQPWLGTVFWSSKALLLLFALLLLWPSSLQPTNLLLAVAAALLLQMLPDMWLRRQAHTTLRDSRAQLPELLELLSLCLEAGLTLDRALPRLSTEITTLQPALARHLQRLDDDLRVVSERRQAFARLAERIPLQDFRQLSWLITQADEYGTPLAAGLRDLGQHSRTLHMLEVEEHMARVPGHMALPLMLFIIMPLVVLLAGPALLLLLRQLGGQG</sequence>
<proteinExistence type="predicted"/>
<feature type="transmembrane region" description="Helical" evidence="6">
    <location>
        <begin position="93"/>
        <end position="114"/>
    </location>
</feature>